<dbReference type="Proteomes" id="UP000078572">
    <property type="component" value="Chromosome 1"/>
</dbReference>
<feature type="region of interest" description="Disordered" evidence="1">
    <location>
        <begin position="1"/>
        <end position="36"/>
    </location>
</feature>
<protein>
    <submittedName>
        <fullName evidence="2">Uncharacterized protein</fullName>
    </submittedName>
</protein>
<accession>A0A191ZVM7</accession>
<evidence type="ECO:0000313" key="3">
    <source>
        <dbReference type="Proteomes" id="UP000078572"/>
    </source>
</evidence>
<keyword evidence="3" id="KW-1185">Reference proteome</keyword>
<organism evidence="2 3">
    <name type="scientific">Ralstonia insidiosa</name>
    <dbReference type="NCBI Taxonomy" id="190721"/>
    <lineage>
        <taxon>Bacteria</taxon>
        <taxon>Pseudomonadati</taxon>
        <taxon>Pseudomonadota</taxon>
        <taxon>Betaproteobacteria</taxon>
        <taxon>Burkholderiales</taxon>
        <taxon>Burkholderiaceae</taxon>
        <taxon>Ralstonia</taxon>
    </lineage>
</organism>
<dbReference type="AlphaFoldDB" id="A0A191ZVM7"/>
<evidence type="ECO:0000256" key="1">
    <source>
        <dbReference type="SAM" id="MobiDB-lite"/>
    </source>
</evidence>
<gene>
    <name evidence="2" type="ORF">A9Y76_06525</name>
</gene>
<proteinExistence type="predicted"/>
<evidence type="ECO:0000313" key="2">
    <source>
        <dbReference type="EMBL" id="ANJ72137.1"/>
    </source>
</evidence>
<reference evidence="3" key="1">
    <citation type="submission" date="2016-06" db="EMBL/GenBank/DDBJ databases">
        <authorList>
            <person name="Xu Y."/>
            <person name="Nagy A."/>
            <person name="Yan X."/>
            <person name="Kim S.W."/>
            <person name="Haley B."/>
            <person name="Liu N.T."/>
            <person name="Nou X."/>
        </authorList>
    </citation>
    <scope>NUCLEOTIDE SEQUENCE [LARGE SCALE GENOMIC DNA]</scope>
    <source>
        <strain evidence="3">ATCC 49129</strain>
    </source>
</reference>
<sequence>MIFRTAGGRQDGLQQAASDAGLHVQEERKRTSFRRVRTECARSAAQQCISPIPQRSIGE</sequence>
<dbReference type="EMBL" id="CP016022">
    <property type="protein sequence ID" value="ANJ72137.1"/>
    <property type="molecule type" value="Genomic_DNA"/>
</dbReference>
<feature type="compositionally biased region" description="Basic and acidic residues" evidence="1">
    <location>
        <begin position="24"/>
        <end position="36"/>
    </location>
</feature>
<name>A0A191ZVM7_9RALS</name>